<evidence type="ECO:0000313" key="15">
    <source>
        <dbReference type="EMBL" id="KAL3111179.1"/>
    </source>
</evidence>
<keyword evidence="9 12" id="KW-0067">ATP-binding</keyword>
<dbReference type="Gene3D" id="3.30.470.20">
    <property type="entry name" value="ATP-grasp fold, B domain"/>
    <property type="match status" value="1"/>
</dbReference>
<dbReference type="InterPro" id="IPR004887">
    <property type="entry name" value="GSH_synth_subst-bd"/>
</dbReference>
<dbReference type="AlphaFoldDB" id="A0ABD2L7M6"/>
<dbReference type="EMBL" id="JBICBT010000516">
    <property type="protein sequence ID" value="KAL3111179.1"/>
    <property type="molecule type" value="Genomic_DNA"/>
</dbReference>
<comment type="similarity">
    <text evidence="2 12">Belongs to the eukaryotic GSH synthase family.</text>
</comment>
<dbReference type="SUPFAM" id="SSF56059">
    <property type="entry name" value="Glutathione synthetase ATP-binding domain-like"/>
    <property type="match status" value="1"/>
</dbReference>
<dbReference type="Proteomes" id="UP001620626">
    <property type="component" value="Unassembled WGS sequence"/>
</dbReference>
<evidence type="ECO:0000256" key="2">
    <source>
        <dbReference type="ARBA" id="ARBA00010385"/>
    </source>
</evidence>
<protein>
    <recommendedName>
        <fullName evidence="4 12">Glutathione synthetase</fullName>
        <shortName evidence="12">GSH-S</shortName>
        <ecNumber evidence="3 12">6.3.2.3</ecNumber>
    </recommendedName>
</protein>
<feature type="binding site" evidence="13">
    <location>
        <position position="404"/>
    </location>
    <ligand>
        <name>ATP</name>
        <dbReference type="ChEBI" id="CHEBI:30616"/>
    </ligand>
</feature>
<evidence type="ECO:0000256" key="6">
    <source>
        <dbReference type="ARBA" id="ARBA00022684"/>
    </source>
</evidence>
<dbReference type="EC" id="6.3.2.3" evidence="3 12"/>
<dbReference type="InterPro" id="IPR014709">
    <property type="entry name" value="Glutathione_synthase_C_euk"/>
</dbReference>
<evidence type="ECO:0000256" key="11">
    <source>
        <dbReference type="ARBA" id="ARBA00048871"/>
    </source>
</evidence>
<evidence type="ECO:0000259" key="14">
    <source>
        <dbReference type="Pfam" id="PF03199"/>
    </source>
</evidence>
<accession>A0ABD2L7M6</accession>
<comment type="caution">
    <text evidence="15">The sequence shown here is derived from an EMBL/GenBank/DDBJ whole genome shotgun (WGS) entry which is preliminary data.</text>
</comment>
<gene>
    <name evidence="15" type="ORF">niasHT_018053</name>
</gene>
<keyword evidence="10 12" id="KW-0460">Magnesium</keyword>
<dbReference type="PANTHER" id="PTHR11130">
    <property type="entry name" value="GLUTATHIONE SYNTHETASE"/>
    <property type="match status" value="1"/>
</dbReference>
<dbReference type="PANTHER" id="PTHR11130:SF0">
    <property type="entry name" value="GLUTATHIONE SYNTHETASE"/>
    <property type="match status" value="1"/>
</dbReference>
<organism evidence="15 16">
    <name type="scientific">Heterodera trifolii</name>
    <dbReference type="NCBI Taxonomy" id="157864"/>
    <lineage>
        <taxon>Eukaryota</taxon>
        <taxon>Metazoa</taxon>
        <taxon>Ecdysozoa</taxon>
        <taxon>Nematoda</taxon>
        <taxon>Chromadorea</taxon>
        <taxon>Rhabditida</taxon>
        <taxon>Tylenchina</taxon>
        <taxon>Tylenchomorpha</taxon>
        <taxon>Tylenchoidea</taxon>
        <taxon>Heteroderidae</taxon>
        <taxon>Heteroderinae</taxon>
        <taxon>Heterodera</taxon>
    </lineage>
</organism>
<dbReference type="InterPro" id="IPR014049">
    <property type="entry name" value="Glutathione_synthase_N_euk"/>
</dbReference>
<evidence type="ECO:0000256" key="8">
    <source>
        <dbReference type="ARBA" id="ARBA00022741"/>
    </source>
</evidence>
<keyword evidence="7 12" id="KW-0479">Metal-binding</keyword>
<feature type="binding site" evidence="13">
    <location>
        <position position="410"/>
    </location>
    <ligand>
        <name>ATP</name>
        <dbReference type="ChEBI" id="CHEBI:30616"/>
    </ligand>
</feature>
<dbReference type="Gene3D" id="3.30.1490.80">
    <property type="match status" value="1"/>
</dbReference>
<evidence type="ECO:0000313" key="16">
    <source>
        <dbReference type="Proteomes" id="UP001620626"/>
    </source>
</evidence>
<dbReference type="GO" id="GO:0005524">
    <property type="term" value="F:ATP binding"/>
    <property type="evidence" value="ECO:0007669"/>
    <property type="project" value="UniProtKB-UniRule"/>
</dbReference>
<comment type="catalytic activity">
    <reaction evidence="11">
        <text>gamma-L-glutamyl-L-cysteine + glycine + ATP = glutathione + ADP + phosphate + H(+)</text>
        <dbReference type="Rhea" id="RHEA:13557"/>
        <dbReference type="ChEBI" id="CHEBI:15378"/>
        <dbReference type="ChEBI" id="CHEBI:30616"/>
        <dbReference type="ChEBI" id="CHEBI:43474"/>
        <dbReference type="ChEBI" id="CHEBI:57305"/>
        <dbReference type="ChEBI" id="CHEBI:57925"/>
        <dbReference type="ChEBI" id="CHEBI:58173"/>
        <dbReference type="ChEBI" id="CHEBI:456216"/>
        <dbReference type="EC" id="6.3.2.3"/>
    </reaction>
    <physiologicalReaction direction="left-to-right" evidence="11">
        <dbReference type="Rhea" id="RHEA:13558"/>
    </physiologicalReaction>
</comment>
<evidence type="ECO:0000256" key="4">
    <source>
        <dbReference type="ARBA" id="ARBA00020821"/>
    </source>
</evidence>
<feature type="binding site" evidence="13">
    <location>
        <position position="375"/>
    </location>
    <ligand>
        <name>ATP</name>
        <dbReference type="ChEBI" id="CHEBI:30616"/>
    </ligand>
</feature>
<dbReference type="InterPro" id="IPR005615">
    <property type="entry name" value="Glutathione_synthase"/>
</dbReference>
<feature type="binding site" evidence="13">
    <location>
        <position position="232"/>
    </location>
    <ligand>
        <name>ATP</name>
        <dbReference type="ChEBI" id="CHEBI:30616"/>
    </ligand>
</feature>
<evidence type="ECO:0000256" key="5">
    <source>
        <dbReference type="ARBA" id="ARBA00022598"/>
    </source>
</evidence>
<dbReference type="Gene3D" id="3.30.1490.50">
    <property type="match status" value="1"/>
</dbReference>
<proteinExistence type="inferred from homology"/>
<dbReference type="GO" id="GO:0043295">
    <property type="term" value="F:glutathione binding"/>
    <property type="evidence" value="ECO:0007669"/>
    <property type="project" value="UniProtKB-UniRule"/>
</dbReference>
<evidence type="ECO:0000256" key="3">
    <source>
        <dbReference type="ARBA" id="ARBA00012214"/>
    </source>
</evidence>
<comment type="cofactor">
    <cofactor evidence="12">
        <name>Mg(2+)</name>
        <dbReference type="ChEBI" id="CHEBI:18420"/>
    </cofactor>
    <text evidence="12">Binds 1 Mg(2+) ion per subunit.</text>
</comment>
<evidence type="ECO:0000256" key="13">
    <source>
        <dbReference type="PIRSR" id="PIRSR001558-1"/>
    </source>
</evidence>
<dbReference type="Gene3D" id="3.40.50.1760">
    <property type="entry name" value="Glutathione synthase, substrate-binding domain superfamily, eukaryotic"/>
    <property type="match status" value="1"/>
</dbReference>
<dbReference type="Gene3D" id="1.10.1080.10">
    <property type="entry name" value="Glutathione Synthetase, Chain A, domain 3"/>
    <property type="match status" value="1"/>
</dbReference>
<evidence type="ECO:0000256" key="12">
    <source>
        <dbReference type="PIRNR" id="PIRNR001558"/>
    </source>
</evidence>
<keyword evidence="16" id="KW-1185">Reference proteome</keyword>
<keyword evidence="5 12" id="KW-0436">Ligase</keyword>
<reference evidence="15 16" key="1">
    <citation type="submission" date="2024-10" db="EMBL/GenBank/DDBJ databases">
        <authorList>
            <person name="Kim D."/>
        </authorList>
    </citation>
    <scope>NUCLEOTIDE SEQUENCE [LARGE SCALE GENOMIC DNA]</scope>
    <source>
        <strain evidence="15">BH-2024</strain>
    </source>
</reference>
<dbReference type="GO" id="GO:0000287">
    <property type="term" value="F:magnesium ion binding"/>
    <property type="evidence" value="ECO:0007669"/>
    <property type="project" value="UniProtKB-UniRule"/>
</dbReference>
<dbReference type="Pfam" id="PF03199">
    <property type="entry name" value="GSH_synthase"/>
    <property type="match status" value="1"/>
</dbReference>
<dbReference type="InterPro" id="IPR037013">
    <property type="entry name" value="GSH-S_sub-bd_sf"/>
</dbReference>
<evidence type="ECO:0000256" key="7">
    <source>
        <dbReference type="ARBA" id="ARBA00022723"/>
    </source>
</evidence>
<name>A0ABD2L7M6_9BILA</name>
<dbReference type="InterPro" id="IPR014042">
    <property type="entry name" value="Glutathione_synthase_a-hlx"/>
</dbReference>
<evidence type="ECO:0000256" key="9">
    <source>
        <dbReference type="ARBA" id="ARBA00022840"/>
    </source>
</evidence>
<keyword evidence="6 12" id="KW-0317">Glutathione biosynthesis</keyword>
<evidence type="ECO:0000256" key="10">
    <source>
        <dbReference type="ARBA" id="ARBA00022842"/>
    </source>
</evidence>
<feature type="domain" description="Glutathione synthase substrate-binding" evidence="14">
    <location>
        <begin position="154"/>
        <end position="229"/>
    </location>
</feature>
<keyword evidence="8 12" id="KW-0547">Nucleotide-binding</keyword>
<dbReference type="Pfam" id="PF03917">
    <property type="entry name" value="GSH_synth_ATP"/>
    <property type="match status" value="1"/>
</dbReference>
<evidence type="ECO:0000256" key="1">
    <source>
        <dbReference type="ARBA" id="ARBA00004965"/>
    </source>
</evidence>
<dbReference type="PIRSF" id="PIRSF001558">
    <property type="entry name" value="GSHase"/>
    <property type="match status" value="1"/>
</dbReference>
<dbReference type="GO" id="GO:0004363">
    <property type="term" value="F:glutathione synthase activity"/>
    <property type="evidence" value="ECO:0007669"/>
    <property type="project" value="UniProtKB-UniRule"/>
</dbReference>
<comment type="pathway">
    <text evidence="1 12">Sulfur metabolism; glutathione biosynthesis; glutathione from L-cysteine and L-glutamate: step 2/2.</text>
</comment>
<sequence length="427" mass="48742">MRDHNFLSAVYRNLLKYDQHFRNAFQIVQQVHAEGIKQPYTVLFQRTDYMLCAKSAEKQQNSDYVLKQLEVNGGAIGGISFSARTSALHRQILSKFGFNLSNAEEVQTNKGIVEALYRAWLKFGNPKAIVVMIFNDVPSSLYYERNSLFNDLIWKFFGKAQIVSLTLAECSAFLTLDSNDFSLRFGDKIVAVVFNQQMMISANQVEMEARRIIERSTAIKAPSLAAALAHTKKVQQVLAKPGILEYFFQNPNEAPLIEAIRSTFTKIWRIDDGNTQYNQELIEKVEQQPNQFVLKKIEYALTDKLVGRTYFGQEILKRLSTFTAAERASYILMEKLQPITVKNHMVWSKKKKPQELLQDIEHEHHQNFFEDVTPELGIFGTLFGNVVNGQVFYNVPLGHLLKTKLANENEGGVIRGNSAYDSAYLVD</sequence>